<sequence>MLAVCTACILQYAARMFFVYGLESHSFALLELGCVVFSSLVITFGRWKAEFKEKVQLIREQETLEAKAILESERSMCTSLLNNVCDAYAWLEEDGDTVLEGQSHADKLALEMLKELIPRSELRVEGDSQAAIKLSSLLGADDAARCAQVMSRMQSSDGGAVSLIHVSMQVWDATASRSMETPTDLYLLKWPVPLESGRGRRHFLAGIRQQREQACPYVSERDDGVGDHMAVEDTWQQRQQQQQQQRKQMTHLQEEADTTNVEGAKSEVDECASVTSGRLGSSILFNRISQLEPSLNLNAMMAVGVAEKWNIRAEDRAGCVVFLFWGLFETSHLFAEFWLFFVLFRMETVHLGGFGGFRREAWRGCVWHLGSV</sequence>
<accession>A0A813FCW8</accession>
<protein>
    <submittedName>
        <fullName evidence="2">Uncharacterized protein</fullName>
    </submittedName>
</protein>
<proteinExistence type="predicted"/>
<keyword evidence="3" id="KW-1185">Reference proteome</keyword>
<evidence type="ECO:0000313" key="2">
    <source>
        <dbReference type="EMBL" id="CAE8612069.1"/>
    </source>
</evidence>
<comment type="caution">
    <text evidence="2">The sequence shown here is derived from an EMBL/GenBank/DDBJ whole genome shotgun (WGS) entry which is preliminary data.</text>
</comment>
<dbReference type="Proteomes" id="UP000654075">
    <property type="component" value="Unassembled WGS sequence"/>
</dbReference>
<reference evidence="2" key="1">
    <citation type="submission" date="2021-02" db="EMBL/GenBank/DDBJ databases">
        <authorList>
            <person name="Dougan E. K."/>
            <person name="Rhodes N."/>
            <person name="Thang M."/>
            <person name="Chan C."/>
        </authorList>
    </citation>
    <scope>NUCLEOTIDE SEQUENCE</scope>
</reference>
<feature type="region of interest" description="Disordered" evidence="1">
    <location>
        <begin position="237"/>
        <end position="265"/>
    </location>
</feature>
<dbReference type="AlphaFoldDB" id="A0A813FCW8"/>
<evidence type="ECO:0000256" key="1">
    <source>
        <dbReference type="SAM" id="MobiDB-lite"/>
    </source>
</evidence>
<organism evidence="2 3">
    <name type="scientific">Polarella glacialis</name>
    <name type="common">Dinoflagellate</name>
    <dbReference type="NCBI Taxonomy" id="89957"/>
    <lineage>
        <taxon>Eukaryota</taxon>
        <taxon>Sar</taxon>
        <taxon>Alveolata</taxon>
        <taxon>Dinophyceae</taxon>
        <taxon>Suessiales</taxon>
        <taxon>Suessiaceae</taxon>
        <taxon>Polarella</taxon>
    </lineage>
</organism>
<dbReference type="EMBL" id="CAJNNV010025077">
    <property type="protein sequence ID" value="CAE8612069.1"/>
    <property type="molecule type" value="Genomic_DNA"/>
</dbReference>
<feature type="compositionally biased region" description="Low complexity" evidence="1">
    <location>
        <begin position="237"/>
        <end position="247"/>
    </location>
</feature>
<name>A0A813FCW8_POLGL</name>
<evidence type="ECO:0000313" key="3">
    <source>
        <dbReference type="Proteomes" id="UP000654075"/>
    </source>
</evidence>
<gene>
    <name evidence="2" type="ORF">PGLA1383_LOCUS29867</name>
</gene>